<organism evidence="1 2">
    <name type="scientific">Hibiscus sabdariffa</name>
    <name type="common">roselle</name>
    <dbReference type="NCBI Taxonomy" id="183260"/>
    <lineage>
        <taxon>Eukaryota</taxon>
        <taxon>Viridiplantae</taxon>
        <taxon>Streptophyta</taxon>
        <taxon>Embryophyta</taxon>
        <taxon>Tracheophyta</taxon>
        <taxon>Spermatophyta</taxon>
        <taxon>Magnoliopsida</taxon>
        <taxon>eudicotyledons</taxon>
        <taxon>Gunneridae</taxon>
        <taxon>Pentapetalae</taxon>
        <taxon>rosids</taxon>
        <taxon>malvids</taxon>
        <taxon>Malvales</taxon>
        <taxon>Malvaceae</taxon>
        <taxon>Malvoideae</taxon>
        <taxon>Hibiscus</taxon>
    </lineage>
</organism>
<gene>
    <name evidence="1" type="ORF">V6N11_071355</name>
</gene>
<proteinExistence type="predicted"/>
<keyword evidence="2" id="KW-1185">Reference proteome</keyword>
<dbReference type="PANTHER" id="PTHR33527">
    <property type="entry name" value="OS07G0274300 PROTEIN"/>
    <property type="match status" value="1"/>
</dbReference>
<dbReference type="Proteomes" id="UP001396334">
    <property type="component" value="Unassembled WGS sequence"/>
</dbReference>
<reference evidence="1 2" key="1">
    <citation type="journal article" date="2024" name="G3 (Bethesda)">
        <title>Genome assembly of Hibiscus sabdariffa L. provides insights into metabolisms of medicinal natural products.</title>
        <authorList>
            <person name="Kim T."/>
        </authorList>
    </citation>
    <scope>NUCLEOTIDE SEQUENCE [LARGE SCALE GENOMIC DNA]</scope>
    <source>
        <strain evidence="1">TK-2024</strain>
        <tissue evidence="1">Old leaves</tissue>
    </source>
</reference>
<dbReference type="EMBL" id="JBBPBN010000003">
    <property type="protein sequence ID" value="KAK9043004.1"/>
    <property type="molecule type" value="Genomic_DNA"/>
</dbReference>
<evidence type="ECO:0000313" key="2">
    <source>
        <dbReference type="Proteomes" id="UP001396334"/>
    </source>
</evidence>
<evidence type="ECO:0000313" key="1">
    <source>
        <dbReference type="EMBL" id="KAK9043004.1"/>
    </source>
</evidence>
<sequence>MTFSRGHPVSDKEIHGFIVRKFGTSVEAIYMDKNPKCLFACVALRSQSDIRKILGGEKLVKLFINGKQVRVRRRGFRSSDNLASCGGVFHDHNGAWLIGFPKSIGICETGFARYAFPRLVLHVSHFMARQWEVHVVDGLAKLVYSDSRCVNIFEDHLYEDGLGRGLNTPD</sequence>
<accession>A0ABR2U022</accession>
<comment type="caution">
    <text evidence="1">The sequence shown here is derived from an EMBL/GenBank/DDBJ whole genome shotgun (WGS) entry which is preliminary data.</text>
</comment>
<name>A0ABR2U022_9ROSI</name>
<protein>
    <submittedName>
        <fullName evidence="1">Uncharacterized protein</fullName>
    </submittedName>
</protein>
<dbReference type="PANTHER" id="PTHR33527:SF16">
    <property type="entry name" value="RRM DOMAIN-CONTAINING PROTEIN"/>
    <property type="match status" value="1"/>
</dbReference>